<dbReference type="Gene3D" id="1.10.533.10">
    <property type="entry name" value="Death Domain, Fas"/>
    <property type="match status" value="1"/>
</dbReference>
<feature type="compositionally biased region" description="Basic residues" evidence="2">
    <location>
        <begin position="314"/>
        <end position="332"/>
    </location>
</feature>
<dbReference type="GO" id="GO:0042981">
    <property type="term" value="P:regulation of apoptotic process"/>
    <property type="evidence" value="ECO:0007669"/>
    <property type="project" value="InterPro"/>
</dbReference>
<dbReference type="EMBL" id="CACRXK020004687">
    <property type="protein sequence ID" value="CAB4003651.1"/>
    <property type="molecule type" value="Genomic_DNA"/>
</dbReference>
<proteinExistence type="predicted"/>
<dbReference type="InterPro" id="IPR008913">
    <property type="entry name" value="Znf_CHY"/>
</dbReference>
<feature type="region of interest" description="Disordered" evidence="2">
    <location>
        <begin position="263"/>
        <end position="334"/>
    </location>
</feature>
<dbReference type="InterPro" id="IPR044925">
    <property type="entry name" value="His-Me_finger_sf"/>
</dbReference>
<dbReference type="GO" id="GO:0008270">
    <property type="term" value="F:zinc ion binding"/>
    <property type="evidence" value="ECO:0007669"/>
    <property type="project" value="InterPro"/>
</dbReference>
<dbReference type="InterPro" id="IPR011029">
    <property type="entry name" value="DEATH-like_dom_sf"/>
</dbReference>
<dbReference type="SMART" id="SM00184">
    <property type="entry name" value="RING"/>
    <property type="match status" value="1"/>
</dbReference>
<dbReference type="InterPro" id="IPR037275">
    <property type="entry name" value="Znf_CTCHY_sf"/>
</dbReference>
<dbReference type="SUPFAM" id="SSF57850">
    <property type="entry name" value="RING/U-box"/>
    <property type="match status" value="1"/>
</dbReference>
<dbReference type="PRINTS" id="PR00929">
    <property type="entry name" value="ATHOOK"/>
</dbReference>
<dbReference type="Proteomes" id="UP001152795">
    <property type="component" value="Unassembled WGS sequence"/>
</dbReference>
<dbReference type="PROSITE" id="PS51266">
    <property type="entry name" value="ZF_CHY"/>
    <property type="match status" value="1"/>
</dbReference>
<dbReference type="SUPFAM" id="SSF161245">
    <property type="entry name" value="Zinc hairpin stack"/>
    <property type="match status" value="1"/>
</dbReference>
<evidence type="ECO:0000313" key="4">
    <source>
        <dbReference type="Proteomes" id="UP001152795"/>
    </source>
</evidence>
<comment type="caution">
    <text evidence="3">The sequence shown here is derived from an EMBL/GenBank/DDBJ whole genome shotgun (WGS) entry which is preliminary data.</text>
</comment>
<dbReference type="InterPro" id="IPR037274">
    <property type="entry name" value="Znf_CHY_sf"/>
</dbReference>
<dbReference type="GO" id="GO:0003677">
    <property type="term" value="F:DNA binding"/>
    <property type="evidence" value="ECO:0007669"/>
    <property type="project" value="InterPro"/>
</dbReference>
<feature type="compositionally biased region" description="Low complexity" evidence="2">
    <location>
        <begin position="1545"/>
        <end position="1555"/>
    </location>
</feature>
<gene>
    <name evidence="3" type="ORF">PACLA_8A085077</name>
</gene>
<dbReference type="SUPFAM" id="SSF54060">
    <property type="entry name" value="His-Me finger endonucleases"/>
    <property type="match status" value="1"/>
</dbReference>
<feature type="coiled-coil region" evidence="1">
    <location>
        <begin position="1396"/>
        <end position="1476"/>
    </location>
</feature>
<dbReference type="Gene3D" id="3.30.40.10">
    <property type="entry name" value="Zinc/RING finger domain, C3HC4 (zinc finger)"/>
    <property type="match status" value="1"/>
</dbReference>
<feature type="compositionally biased region" description="Basic and acidic residues" evidence="2">
    <location>
        <begin position="49"/>
        <end position="72"/>
    </location>
</feature>
<dbReference type="InterPro" id="IPR013083">
    <property type="entry name" value="Znf_RING/FYVE/PHD"/>
</dbReference>
<keyword evidence="1" id="KW-0175">Coiled coil</keyword>
<dbReference type="SMART" id="SM00384">
    <property type="entry name" value="AT_hook"/>
    <property type="match status" value="4"/>
</dbReference>
<dbReference type="PROSITE" id="PS50089">
    <property type="entry name" value="ZF_RING_2"/>
    <property type="match status" value="1"/>
</dbReference>
<accession>A0A6S7IBE6</accession>
<feature type="compositionally biased region" description="Polar residues" evidence="2">
    <location>
        <begin position="1800"/>
        <end position="1814"/>
    </location>
</feature>
<name>A0A6S7IBE6_PARCT</name>
<feature type="compositionally biased region" description="Polar residues" evidence="2">
    <location>
        <begin position="1519"/>
        <end position="1538"/>
    </location>
</feature>
<feature type="region of interest" description="Disordered" evidence="2">
    <location>
        <begin position="1519"/>
        <end position="1557"/>
    </location>
</feature>
<dbReference type="SUPFAM" id="SSF53098">
    <property type="entry name" value="Ribonuclease H-like"/>
    <property type="match status" value="1"/>
</dbReference>
<evidence type="ECO:0000256" key="1">
    <source>
        <dbReference type="SAM" id="Coils"/>
    </source>
</evidence>
<dbReference type="InterPro" id="IPR001875">
    <property type="entry name" value="DED_dom"/>
</dbReference>
<organism evidence="3 4">
    <name type="scientific">Paramuricea clavata</name>
    <name type="common">Red gorgonian</name>
    <name type="synonym">Violescent sea-whip</name>
    <dbReference type="NCBI Taxonomy" id="317549"/>
    <lineage>
        <taxon>Eukaryota</taxon>
        <taxon>Metazoa</taxon>
        <taxon>Cnidaria</taxon>
        <taxon>Anthozoa</taxon>
        <taxon>Octocorallia</taxon>
        <taxon>Malacalcyonacea</taxon>
        <taxon>Plexauridae</taxon>
        <taxon>Paramuricea</taxon>
    </lineage>
</organism>
<dbReference type="InterPro" id="IPR017956">
    <property type="entry name" value="AT_hook_DNA-bd_motif"/>
</dbReference>
<dbReference type="InterPro" id="IPR043502">
    <property type="entry name" value="DNA/RNA_pol_sf"/>
</dbReference>
<feature type="region of interest" description="Disordered" evidence="2">
    <location>
        <begin position="115"/>
        <end position="134"/>
    </location>
</feature>
<reference evidence="3" key="1">
    <citation type="submission" date="2020-04" db="EMBL/GenBank/DDBJ databases">
        <authorList>
            <person name="Alioto T."/>
            <person name="Alioto T."/>
            <person name="Gomez Garrido J."/>
        </authorList>
    </citation>
    <scope>NUCLEOTIDE SEQUENCE</scope>
    <source>
        <strain evidence="3">A484AB</strain>
    </source>
</reference>
<dbReference type="SUPFAM" id="SSF47986">
    <property type="entry name" value="DEATH domain"/>
    <property type="match status" value="1"/>
</dbReference>
<dbReference type="PROSITE" id="PS51270">
    <property type="entry name" value="ZF_CTCHY"/>
    <property type="match status" value="1"/>
</dbReference>
<dbReference type="InterPro" id="IPR001841">
    <property type="entry name" value="Znf_RING"/>
</dbReference>
<feature type="region of interest" description="Disordered" evidence="2">
    <location>
        <begin position="1578"/>
        <end position="1623"/>
    </location>
</feature>
<feature type="region of interest" description="Disordered" evidence="2">
    <location>
        <begin position="140"/>
        <end position="219"/>
    </location>
</feature>
<dbReference type="PANTHER" id="PTHR31511:SF12">
    <property type="entry name" value="RHO TERMINATION FACTOR N-TERMINAL DOMAIN-CONTAINING PROTEIN"/>
    <property type="match status" value="1"/>
</dbReference>
<dbReference type="InterPro" id="IPR012337">
    <property type="entry name" value="RNaseH-like_sf"/>
</dbReference>
<keyword evidence="4" id="KW-1185">Reference proteome</keyword>
<dbReference type="PANTHER" id="PTHR31511">
    <property type="entry name" value="PROTEIN CBG23764"/>
    <property type="match status" value="1"/>
</dbReference>
<evidence type="ECO:0000313" key="3">
    <source>
        <dbReference type="EMBL" id="CAB4003651.1"/>
    </source>
</evidence>
<feature type="region of interest" description="Disordered" evidence="2">
    <location>
        <begin position="1798"/>
        <end position="1899"/>
    </location>
</feature>
<evidence type="ECO:0000256" key="2">
    <source>
        <dbReference type="SAM" id="MobiDB-lite"/>
    </source>
</evidence>
<protein>
    <submittedName>
        <fullName evidence="3">Gastrula zinc finger</fullName>
    </submittedName>
</protein>
<dbReference type="PROSITE" id="PS50168">
    <property type="entry name" value="DED"/>
    <property type="match status" value="1"/>
</dbReference>
<feature type="compositionally biased region" description="Low complexity" evidence="2">
    <location>
        <begin position="1859"/>
        <end position="1875"/>
    </location>
</feature>
<dbReference type="SUPFAM" id="SSF161219">
    <property type="entry name" value="CHY zinc finger-like"/>
    <property type="match status" value="1"/>
</dbReference>
<dbReference type="SUPFAM" id="SSF56672">
    <property type="entry name" value="DNA/RNA polymerases"/>
    <property type="match status" value="1"/>
</dbReference>
<feature type="region of interest" description="Disordered" evidence="2">
    <location>
        <begin position="49"/>
        <end position="81"/>
    </location>
</feature>
<sequence>MATNFDMNDLTVEQLMALSEIIDDSDSSDIDDKVEEIFADKFYRVAPKDKGKDPFEGQRQFIDEADRSTDPKKPRRLPLNYKGRRGIMPTWKYSERQKAKALLVEEAYQSLLSRGVEGLPPTMGGRWRTDDPQVNAEIKRLENERNPKRPRGRPPKPKSNTEVKVPRGRPVKPKVDAEVVIPKKRGRPPKPKSDAEVKVPKRKGRPPKSKVAETLKPKVKRQTVAERFISQNRIKLSVPANSVITPTGLGKFTIHVDLNKKPTRKAPEVPKGVAPWKPTPKPRERPIPKPRTVLPRERPIPKPRTIFPRERPVPKPRTRKPVAPPKLRKPVKVSKEVNEQPVVVTPKEHEIDPFGTYLEKPSHRKIETAANGAAVTYSITPHFMDPLDQMTASRQVVRGILVNELKRMGGLKYTETIKVRMSKEIGNDKTKKDSIYFKSKTGTATNFEDIESTAAQNQLTILARIETFQNLGSNWIILNIESHYLNIAMYKPLKSSSYMKLPADIINPKCGIINMKNNDNKCFMWSHVRHVRPKARRATTITRQDVEFAENLDYEGIDFPVKISDIDKIERKNSMSISVFGYKGKKQFYPIRNSKTKYDEHMELLLLGDGNGNNHYVLIKDINRMLYSVSGYEHKKHFCLHCLHSCKSEELLEKHRETCIEVNGTQATKLPKEGTKIKFKNHRNSIPAPFVIYADFESILVPEEKKVDSENSEDKSSTDLYQTHKACSFGLKTVCHYDDKYSGEYISYVGEDATQVFLKTVLKESIKCREMVNKIFKKKMVITPEQEAEFWMTRNCSICGNDLGDDRVRDHDHVTGMFRGAAHNMCNLKYRITWKVPVVFHNLRGYDSHLIMQEIGKFKMNINVVPNNMEKYISFSLGKNLVFIDSIQFMASSLEALVSNLSPEDFKIVGKRWKGEDFNLVTQKGVFPYEFLDDISKLNVEGLPSKDKFYSTLYESEVKEEDYQRAQKVWDHFGMKTMRNYHDLYLETDVLLLADVFENFRRTCLEIYKLDPAHYISAPSLSWNAFLKQSGEEIELKEYGDRSKLLFTDTDSLMYEIKTDDVYEDFRRIGKEKDCWDNSDYPKDSPYYSAHNKKVIGKFKDEAEGVPVIEFVGLRSKMYSYVKESGGGGMTAKGVKNKQILERSKIAKQGIQCDMEIQGNSANQGNRSRYKAMHSAVKLNPAFLHTSSIFRKAANLISLKATTLIFSLKSFFETPIRLVKMFVIRCIQVYGTPALSKEEIIIFRKICCTMEIYLLPFEPASDHINLLVNCETARQKCYVILTFSGGGNVLVYSIVQDIKLHNFQIDFSRSYTRIKAACILEYWFNPVGCAPANFGIKCYNLIVMDIDIIFINIIPVRLSSTIDAPDLRDQATRTLNVDTEFARCPDGLNCETEQNNRRLTEENDALKQKLLEKDEMIKEMKSKFAIEEKKFYEMKCEFAIEKRNISKEKILLENKLEQLEDRYGNLEKDYKDTLLDFGRLSVESDSKTNLGKESKTFQKLFFPKPSASLVVNMEGNNSSSHFSLKSTANSNVQPNSVQSEDEKTPLPVLSLPSSSGEQSVDASRELVALIACQDHEQSKGFEAQNQNESSNERPNNESIDVSPDSPPFPTEVHERSDAQPLGLIKEPSSSVSAHVYNIYRLLLLTISDRLLYSDIIKLKEWANEKFSVDSNLSPAKVILQLDQKGAINASDLDQLRVFFESVTRFDLVYLIDEFYNGDYDKLRKLINQHKSIKNGHERVANLNRVHSPRVLLPHNNTPRSPLRSNTVNRVGNVEEFERPSTADENNSVSIVRNCHAPHSNVASTSNSIVSGSKCSTHENSEDVPDCSTVNDTRGGENRVSTNDAPVTTRIINGKKMSNSGQSSSQRRPKSRQPSSHGSHNRPAKCNGPSQRHPGDHFHGPRNDDIQDNWLCNHYKRRCLVKFECCNKYWPCHRCHNNESTCGRKKLKSRDTTMVKCVECGKEQQFGENGQFCVSCDTQFANFYCGLCKHLTGNDDHPYHCDKCGICRIHGDRSFHCDVCGICLDVQLRGNHKCRPDSAHDECGICLEDAFTGCQILPCSHKVHKECANRMIRNGITRCPICRESFAHKLERRPVGRRKR</sequence>
<dbReference type="Pfam" id="PF13639">
    <property type="entry name" value="zf-RING_2"/>
    <property type="match status" value="1"/>
</dbReference>
<dbReference type="Pfam" id="PF05495">
    <property type="entry name" value="zf-CHY"/>
    <property type="match status" value="1"/>
</dbReference>
<dbReference type="OrthoDB" id="5976830at2759"/>
<dbReference type="InterPro" id="IPR017921">
    <property type="entry name" value="Znf_CTCHY"/>
</dbReference>